<keyword evidence="2 4" id="KW-1133">Transmembrane helix</keyword>
<dbReference type="AlphaFoldDB" id="A0AAV5TYJ7"/>
<dbReference type="GO" id="GO:0005524">
    <property type="term" value="F:ATP binding"/>
    <property type="evidence" value="ECO:0007669"/>
    <property type="project" value="InterPro"/>
</dbReference>
<sequence length="120" mass="13465">SIEIVDADNPDADMITEQIHEQSFPSVTGGLLTILSRNKCATFMVLFIGLLRGVASPLFALRFLFVFGTLEDDDYQTLLFWLMVGTMIVGVYNFLMQLISQPICAYFAEIVMNDLRVSCL</sequence>
<dbReference type="GO" id="GO:0016020">
    <property type="term" value="C:membrane"/>
    <property type="evidence" value="ECO:0007669"/>
    <property type="project" value="InterPro"/>
</dbReference>
<evidence type="ECO:0000256" key="4">
    <source>
        <dbReference type="SAM" id="Phobius"/>
    </source>
</evidence>
<evidence type="ECO:0000313" key="6">
    <source>
        <dbReference type="Proteomes" id="UP001432027"/>
    </source>
</evidence>
<accession>A0AAV5TYJ7</accession>
<organism evidence="5 6">
    <name type="scientific">Pristionchus entomophagus</name>
    <dbReference type="NCBI Taxonomy" id="358040"/>
    <lineage>
        <taxon>Eukaryota</taxon>
        <taxon>Metazoa</taxon>
        <taxon>Ecdysozoa</taxon>
        <taxon>Nematoda</taxon>
        <taxon>Chromadorea</taxon>
        <taxon>Rhabditida</taxon>
        <taxon>Rhabditina</taxon>
        <taxon>Diplogasteromorpha</taxon>
        <taxon>Diplogasteroidea</taxon>
        <taxon>Neodiplogasteridae</taxon>
        <taxon>Pristionchus</taxon>
    </lineage>
</organism>
<protein>
    <recommendedName>
        <fullName evidence="7">ABC transmembrane type-1 domain-containing protein</fullName>
    </recommendedName>
</protein>
<evidence type="ECO:0000313" key="5">
    <source>
        <dbReference type="EMBL" id="GMS99432.1"/>
    </source>
</evidence>
<proteinExistence type="predicted"/>
<name>A0AAV5TYJ7_9BILA</name>
<keyword evidence="3 4" id="KW-0472">Membrane</keyword>
<dbReference type="SUPFAM" id="SSF90123">
    <property type="entry name" value="ABC transporter transmembrane region"/>
    <property type="match status" value="1"/>
</dbReference>
<evidence type="ECO:0000256" key="2">
    <source>
        <dbReference type="ARBA" id="ARBA00022989"/>
    </source>
</evidence>
<feature type="non-terminal residue" evidence="5">
    <location>
        <position position="1"/>
    </location>
</feature>
<feature type="non-terminal residue" evidence="5">
    <location>
        <position position="120"/>
    </location>
</feature>
<evidence type="ECO:0008006" key="7">
    <source>
        <dbReference type="Google" id="ProtNLM"/>
    </source>
</evidence>
<dbReference type="InterPro" id="IPR036640">
    <property type="entry name" value="ABC1_TM_sf"/>
</dbReference>
<keyword evidence="6" id="KW-1185">Reference proteome</keyword>
<feature type="transmembrane region" description="Helical" evidence="4">
    <location>
        <begin position="43"/>
        <end position="66"/>
    </location>
</feature>
<dbReference type="Proteomes" id="UP001432027">
    <property type="component" value="Unassembled WGS sequence"/>
</dbReference>
<reference evidence="5" key="1">
    <citation type="submission" date="2023-10" db="EMBL/GenBank/DDBJ databases">
        <title>Genome assembly of Pristionchus species.</title>
        <authorList>
            <person name="Yoshida K."/>
            <person name="Sommer R.J."/>
        </authorList>
    </citation>
    <scope>NUCLEOTIDE SEQUENCE</scope>
    <source>
        <strain evidence="5">RS0144</strain>
    </source>
</reference>
<evidence type="ECO:0000256" key="1">
    <source>
        <dbReference type="ARBA" id="ARBA00022692"/>
    </source>
</evidence>
<keyword evidence="1 4" id="KW-0812">Transmembrane</keyword>
<gene>
    <name evidence="5" type="ORF">PENTCL1PPCAC_21607</name>
</gene>
<comment type="caution">
    <text evidence="5">The sequence shown here is derived from an EMBL/GenBank/DDBJ whole genome shotgun (WGS) entry which is preliminary data.</text>
</comment>
<feature type="transmembrane region" description="Helical" evidence="4">
    <location>
        <begin position="78"/>
        <end position="95"/>
    </location>
</feature>
<evidence type="ECO:0000256" key="3">
    <source>
        <dbReference type="ARBA" id="ARBA00023136"/>
    </source>
</evidence>
<dbReference type="Gene3D" id="1.20.1560.10">
    <property type="entry name" value="ABC transporter type 1, transmembrane domain"/>
    <property type="match status" value="1"/>
</dbReference>
<dbReference type="EMBL" id="BTSX01000005">
    <property type="protein sequence ID" value="GMS99432.1"/>
    <property type="molecule type" value="Genomic_DNA"/>
</dbReference>